<feature type="non-terminal residue" evidence="2">
    <location>
        <position position="135"/>
    </location>
</feature>
<reference evidence="2" key="1">
    <citation type="submission" date="2021-02" db="EMBL/GenBank/DDBJ databases">
        <authorList>
            <person name="Nowell W R."/>
        </authorList>
    </citation>
    <scope>NUCLEOTIDE SEQUENCE</scope>
</reference>
<evidence type="ECO:0000313" key="4">
    <source>
        <dbReference type="Proteomes" id="UP000663829"/>
    </source>
</evidence>
<dbReference type="InterPro" id="IPR022099">
    <property type="entry name" value="DUF3638"/>
</dbReference>
<dbReference type="Proteomes" id="UP000663829">
    <property type="component" value="Unassembled WGS sequence"/>
</dbReference>
<feature type="non-terminal residue" evidence="2">
    <location>
        <position position="1"/>
    </location>
</feature>
<dbReference type="OrthoDB" id="2668053at2759"/>
<dbReference type="EMBL" id="CAJNOQ010050303">
    <property type="protein sequence ID" value="CAF1648385.1"/>
    <property type="molecule type" value="Genomic_DNA"/>
</dbReference>
<dbReference type="Proteomes" id="UP000681722">
    <property type="component" value="Unassembled WGS sequence"/>
</dbReference>
<sequence length="135" mass="15611">QQTQRGCPSVAEITRVLHTLRTESSENWNELVKSITAEVALLDLTIDQRTLLGGTLVSWTLEQWLERALHFAIHNRSEDCIKEISNTPHSNWTPFEYIPWLILELEMNITIREIQVKVARHMMDPHARVDADAVK</sequence>
<feature type="domain" description="DUF3638" evidence="1">
    <location>
        <begin position="89"/>
        <end position="127"/>
    </location>
</feature>
<dbReference type="Pfam" id="PF12340">
    <property type="entry name" value="DUF3638"/>
    <property type="match status" value="1"/>
</dbReference>
<comment type="caution">
    <text evidence="2">The sequence shown here is derived from an EMBL/GenBank/DDBJ whole genome shotgun (WGS) entry which is preliminary data.</text>
</comment>
<protein>
    <recommendedName>
        <fullName evidence="1">DUF3638 domain-containing protein</fullName>
    </recommendedName>
</protein>
<dbReference type="EMBL" id="CAJOBC010120432">
    <property type="protein sequence ID" value="CAF4571791.1"/>
    <property type="molecule type" value="Genomic_DNA"/>
</dbReference>
<dbReference type="AlphaFoldDB" id="A0A816ELZ5"/>
<organism evidence="2 4">
    <name type="scientific">Didymodactylos carnosus</name>
    <dbReference type="NCBI Taxonomy" id="1234261"/>
    <lineage>
        <taxon>Eukaryota</taxon>
        <taxon>Metazoa</taxon>
        <taxon>Spiralia</taxon>
        <taxon>Gnathifera</taxon>
        <taxon>Rotifera</taxon>
        <taxon>Eurotatoria</taxon>
        <taxon>Bdelloidea</taxon>
        <taxon>Philodinida</taxon>
        <taxon>Philodinidae</taxon>
        <taxon>Didymodactylos</taxon>
    </lineage>
</organism>
<proteinExistence type="predicted"/>
<evidence type="ECO:0000313" key="3">
    <source>
        <dbReference type="EMBL" id="CAF4571791.1"/>
    </source>
</evidence>
<gene>
    <name evidence="2" type="ORF">GPM918_LOCUS45366</name>
    <name evidence="3" type="ORF">SRO942_LOCUS47798</name>
</gene>
<evidence type="ECO:0000259" key="1">
    <source>
        <dbReference type="Pfam" id="PF12340"/>
    </source>
</evidence>
<evidence type="ECO:0000313" key="2">
    <source>
        <dbReference type="EMBL" id="CAF1648385.1"/>
    </source>
</evidence>
<accession>A0A816ELZ5</accession>
<name>A0A816ELZ5_9BILA</name>
<keyword evidence="4" id="KW-1185">Reference proteome</keyword>